<sequence>MCRHSSMRADSDDDRAIQLQVAPLVDPRFRCPDLLLRTMVALVMEPADSTYSLLPNFEAATRKLNSGLPRDVTKEKILSACKDVVDRHGLADTVGIDLKHTHFGMPAGQVLAEVQDPWRKESRMWPQAFTESLTPFAFALIDGKWQPYEFVADCEEAKLGLVEVQQKPDFLKELATLLQHFGVQDILGFHVLHRTFLEDAGVGGTMETPGEKPEELLLRPNSPELQHDLAKLMGQSAQVMWMWGRRGHLKHGCGVCVCFHCGSHCKGHK</sequence>
<proteinExistence type="predicted"/>
<evidence type="ECO:0000313" key="1">
    <source>
        <dbReference type="EMBL" id="CAE7025533.1"/>
    </source>
</evidence>
<accession>A0A812I893</accession>
<dbReference type="OrthoDB" id="2322999at2759"/>
<name>A0A812I893_9DINO</name>
<comment type="caution">
    <text evidence="1">The sequence shown here is derived from an EMBL/GenBank/DDBJ whole genome shotgun (WGS) entry which is preliminary data.</text>
</comment>
<organism evidence="1 2">
    <name type="scientific">Symbiodinium natans</name>
    <dbReference type="NCBI Taxonomy" id="878477"/>
    <lineage>
        <taxon>Eukaryota</taxon>
        <taxon>Sar</taxon>
        <taxon>Alveolata</taxon>
        <taxon>Dinophyceae</taxon>
        <taxon>Suessiales</taxon>
        <taxon>Symbiodiniaceae</taxon>
        <taxon>Symbiodinium</taxon>
    </lineage>
</organism>
<dbReference type="AlphaFoldDB" id="A0A812I893"/>
<dbReference type="Proteomes" id="UP000604046">
    <property type="component" value="Unassembled WGS sequence"/>
</dbReference>
<evidence type="ECO:0000313" key="2">
    <source>
        <dbReference type="Proteomes" id="UP000604046"/>
    </source>
</evidence>
<gene>
    <name evidence="1" type="ORF">SNAT2548_LOCUS3188</name>
</gene>
<protein>
    <submittedName>
        <fullName evidence="1">Uncharacterized protein</fullName>
    </submittedName>
</protein>
<keyword evidence="2" id="KW-1185">Reference proteome</keyword>
<dbReference type="EMBL" id="CAJNDS010000194">
    <property type="protein sequence ID" value="CAE7025533.1"/>
    <property type="molecule type" value="Genomic_DNA"/>
</dbReference>
<reference evidence="1" key="1">
    <citation type="submission" date="2021-02" db="EMBL/GenBank/DDBJ databases">
        <authorList>
            <person name="Dougan E. K."/>
            <person name="Rhodes N."/>
            <person name="Thang M."/>
            <person name="Chan C."/>
        </authorList>
    </citation>
    <scope>NUCLEOTIDE SEQUENCE</scope>
</reference>